<protein>
    <submittedName>
        <fullName evidence="2">Uncharacterized protein</fullName>
    </submittedName>
</protein>
<evidence type="ECO:0000313" key="2">
    <source>
        <dbReference type="EMBL" id="CAI8605774.1"/>
    </source>
</evidence>
<reference evidence="2 3" key="1">
    <citation type="submission" date="2023-01" db="EMBL/GenBank/DDBJ databases">
        <authorList>
            <person name="Kreplak J."/>
        </authorList>
    </citation>
    <scope>NUCLEOTIDE SEQUENCE [LARGE SCALE GENOMIC DNA]</scope>
</reference>
<keyword evidence="1" id="KW-0732">Signal</keyword>
<evidence type="ECO:0000256" key="1">
    <source>
        <dbReference type="SAM" id="SignalP"/>
    </source>
</evidence>
<feature type="signal peptide" evidence="1">
    <location>
        <begin position="1"/>
        <end position="19"/>
    </location>
</feature>
<gene>
    <name evidence="2" type="ORF">VFH_III198640</name>
</gene>
<keyword evidence="3" id="KW-1185">Reference proteome</keyword>
<evidence type="ECO:0000313" key="3">
    <source>
        <dbReference type="Proteomes" id="UP001157006"/>
    </source>
</evidence>
<dbReference type="Proteomes" id="UP001157006">
    <property type="component" value="Chromosome 3"/>
</dbReference>
<accession>A0AAV1A561</accession>
<dbReference type="EMBL" id="OX451738">
    <property type="protein sequence ID" value="CAI8605774.1"/>
    <property type="molecule type" value="Genomic_DNA"/>
</dbReference>
<feature type="chain" id="PRO_5043874930" evidence="1">
    <location>
        <begin position="20"/>
        <end position="170"/>
    </location>
</feature>
<sequence length="170" mass="18849">MIRPSRLTILLSIIQASCLKDDSPCYLHVVQLPWIMLKYDAMINLQQFQPYIILTSICNTSFLEAFSQVSSSSLKSQRKITASPQRPTALLPSPLPQHHPIDFAAHQPLCSATGFERLDLSSMYSIILLGFNLPASNISCLVRFAKDNGMSVSLSIFTKDNIGYVEGLSV</sequence>
<name>A0AAV1A561_VICFA</name>
<organism evidence="2 3">
    <name type="scientific">Vicia faba</name>
    <name type="common">Broad bean</name>
    <name type="synonym">Faba vulgaris</name>
    <dbReference type="NCBI Taxonomy" id="3906"/>
    <lineage>
        <taxon>Eukaryota</taxon>
        <taxon>Viridiplantae</taxon>
        <taxon>Streptophyta</taxon>
        <taxon>Embryophyta</taxon>
        <taxon>Tracheophyta</taxon>
        <taxon>Spermatophyta</taxon>
        <taxon>Magnoliopsida</taxon>
        <taxon>eudicotyledons</taxon>
        <taxon>Gunneridae</taxon>
        <taxon>Pentapetalae</taxon>
        <taxon>rosids</taxon>
        <taxon>fabids</taxon>
        <taxon>Fabales</taxon>
        <taxon>Fabaceae</taxon>
        <taxon>Papilionoideae</taxon>
        <taxon>50 kb inversion clade</taxon>
        <taxon>NPAAA clade</taxon>
        <taxon>Hologalegina</taxon>
        <taxon>IRL clade</taxon>
        <taxon>Fabeae</taxon>
        <taxon>Vicia</taxon>
    </lineage>
</organism>
<proteinExistence type="predicted"/>
<dbReference type="AlphaFoldDB" id="A0AAV1A561"/>